<proteinExistence type="inferred from homology"/>
<dbReference type="OrthoDB" id="10259681at2759"/>
<keyword evidence="4 10" id="KW-0812">Transmembrane</keyword>
<keyword evidence="9 10" id="KW-0275">Fatty acid biosynthesis</keyword>
<evidence type="ECO:0000256" key="6">
    <source>
        <dbReference type="ARBA" id="ARBA00022989"/>
    </source>
</evidence>
<gene>
    <name evidence="12" type="ORF">CLAFUR5_03790</name>
</gene>
<sequence length="829" mass="90819">VINDIAPHLLSFRLPFEFDSRRSAGAWCTRCSENRAPCVEIIPRYDYPLAMAQGSGAQVYITKPVFAFTWDSLFPDNLPKALPPPVNERTIRAPFGIDKDLYNFALQPWIPFAFAAVYIVAVFSLNAYNRRRGNRPWAISRSPLFKYFVVLHNALLTIYSAATFLAMCRAIVHSWPEGGFQNPNGLAGIADSLCKIHGPRGLGDAATYNTTINIWEVKNTAIHLGYDSMPDPTDVGRLWNEGLAFWGWWFYVSKFYEVIDTLIIIAKGKRSATLQTYHHSGAMLCMWAGIRYMSPPIWMFVFVNSFIHALMYTYFTLSALGIRVNPTIKRTLTTMQIAQFLWGASYAAAHLFVQYDIPIATPYQIAATIQSAAASVTSAASETVSTISKVVESPAATGTLVALAKKLLLRAVGAEGIAQLVTEDKGGHIPAKIEEKIKDFNERSHAPQYETRWRTDWTKTNCIDTSGEAFAIYLNLLYLAPLTWLFARFFIKAYTGRGKPRRASHAAKQITQSGRTAAERTDETVEKLGKKVEDGIIEAEAKAKNVDVNKVHEQLRRDLQAVKEGTFRDRRVSDHVQNFEDKAKSAAEKVAQNVKDGVEKAKQEAKKMTNGTGSPRGNSPSKKNQATPRSGSPVKRNGGAPRTPSPTKKSRETAASRTQTSKTGGSVKGNKNGGNGEDSKKQQVAQDAKTNPQASSESAAKQDENLDQTEPTRDNEAQGSQGKENQPPSSGGGISAQLHEGLTYSEAVKESADSADDGDKDFPPSSESQNELASKQEANLAESQPTRPDPSDSVASIASDTDAMGKSGYNVQKPEAGNNKPPFVVSGRS</sequence>
<keyword evidence="8 10" id="KW-0472">Membrane</keyword>
<dbReference type="RefSeq" id="XP_047758515.1">
    <property type="nucleotide sequence ID" value="XM_047902938.1"/>
</dbReference>
<evidence type="ECO:0000256" key="9">
    <source>
        <dbReference type="ARBA" id="ARBA00023160"/>
    </source>
</evidence>
<evidence type="ECO:0000256" key="7">
    <source>
        <dbReference type="ARBA" id="ARBA00023098"/>
    </source>
</evidence>
<feature type="region of interest" description="Disordered" evidence="11">
    <location>
        <begin position="583"/>
        <end position="829"/>
    </location>
</feature>
<feature type="transmembrane region" description="Helical" evidence="10">
    <location>
        <begin position="248"/>
        <end position="266"/>
    </location>
</feature>
<reference evidence="12" key="1">
    <citation type="submission" date="2021-12" db="EMBL/GenBank/DDBJ databases">
        <authorList>
            <person name="Zaccaron A."/>
            <person name="Stergiopoulos I."/>
        </authorList>
    </citation>
    <scope>NUCLEOTIDE SEQUENCE</scope>
    <source>
        <strain evidence="12">Race5_Kim</strain>
    </source>
</reference>
<dbReference type="GO" id="GO:0009922">
    <property type="term" value="F:fatty acid elongase activity"/>
    <property type="evidence" value="ECO:0007669"/>
    <property type="project" value="InterPro"/>
</dbReference>
<dbReference type="InterPro" id="IPR002076">
    <property type="entry name" value="ELO_fam"/>
</dbReference>
<reference evidence="12" key="2">
    <citation type="journal article" date="2022" name="Microb. Genom.">
        <title>A chromosome-scale genome assembly of the tomato pathogen Cladosporium fulvum reveals a compartmentalized genome architecture and the presence of a dispensable chromosome.</title>
        <authorList>
            <person name="Zaccaron A.Z."/>
            <person name="Chen L.H."/>
            <person name="Samaras A."/>
            <person name="Stergiopoulos I."/>
        </authorList>
    </citation>
    <scope>NUCLEOTIDE SEQUENCE</scope>
    <source>
        <strain evidence="12">Race5_Kim</strain>
    </source>
</reference>
<evidence type="ECO:0000313" key="13">
    <source>
        <dbReference type="Proteomes" id="UP000756132"/>
    </source>
</evidence>
<feature type="compositionally biased region" description="Basic and acidic residues" evidence="11">
    <location>
        <begin position="596"/>
        <end position="607"/>
    </location>
</feature>
<dbReference type="GO" id="GO:0005789">
    <property type="term" value="C:endoplasmic reticulum membrane"/>
    <property type="evidence" value="ECO:0007669"/>
    <property type="project" value="TreeGrafter"/>
</dbReference>
<dbReference type="AlphaFoldDB" id="A0A9Q8LB43"/>
<name>A0A9Q8LB43_PASFU</name>
<keyword evidence="5 10" id="KW-0276">Fatty acid metabolism</keyword>
<evidence type="ECO:0000256" key="10">
    <source>
        <dbReference type="RuleBase" id="RU361115"/>
    </source>
</evidence>
<evidence type="ECO:0000256" key="11">
    <source>
        <dbReference type="SAM" id="MobiDB-lite"/>
    </source>
</evidence>
<dbReference type="GO" id="GO:0019367">
    <property type="term" value="P:fatty acid elongation, saturated fatty acid"/>
    <property type="evidence" value="ECO:0007669"/>
    <property type="project" value="TreeGrafter"/>
</dbReference>
<comment type="subcellular location">
    <subcellularLocation>
        <location evidence="1">Membrane</location>
        <topology evidence="1">Multi-pass membrane protein</topology>
    </subcellularLocation>
</comment>
<feature type="non-terminal residue" evidence="12">
    <location>
        <position position="829"/>
    </location>
</feature>
<protein>
    <recommendedName>
        <fullName evidence="10">Elongation of fatty acids protein</fullName>
        <ecNumber evidence="10">2.3.1.-</ecNumber>
    </recommendedName>
</protein>
<dbReference type="EC" id="2.3.1.-" evidence="10"/>
<feature type="compositionally biased region" description="Low complexity" evidence="11">
    <location>
        <begin position="661"/>
        <end position="670"/>
    </location>
</feature>
<feature type="transmembrane region" description="Helical" evidence="10">
    <location>
        <begin position="149"/>
        <end position="172"/>
    </location>
</feature>
<feature type="transmembrane region" description="Helical" evidence="10">
    <location>
        <begin position="296"/>
        <end position="315"/>
    </location>
</feature>
<feature type="compositionally biased region" description="Polar residues" evidence="11">
    <location>
        <begin position="609"/>
        <end position="630"/>
    </location>
</feature>
<evidence type="ECO:0000313" key="12">
    <source>
        <dbReference type="EMBL" id="UJO14149.1"/>
    </source>
</evidence>
<dbReference type="GO" id="GO:0034625">
    <property type="term" value="P:fatty acid elongation, monounsaturated fatty acid"/>
    <property type="evidence" value="ECO:0007669"/>
    <property type="project" value="TreeGrafter"/>
</dbReference>
<dbReference type="EMBL" id="CP090164">
    <property type="protein sequence ID" value="UJO14149.1"/>
    <property type="molecule type" value="Genomic_DNA"/>
</dbReference>
<keyword evidence="13" id="KW-1185">Reference proteome</keyword>
<dbReference type="PANTHER" id="PTHR11157">
    <property type="entry name" value="FATTY ACID ACYL TRANSFERASE-RELATED"/>
    <property type="match status" value="1"/>
</dbReference>
<feature type="transmembrane region" description="Helical" evidence="10">
    <location>
        <begin position="470"/>
        <end position="491"/>
    </location>
</feature>
<feature type="compositionally biased region" description="Basic and acidic residues" evidence="11">
    <location>
        <begin position="700"/>
        <end position="716"/>
    </location>
</feature>
<dbReference type="GO" id="GO:0030148">
    <property type="term" value="P:sphingolipid biosynthetic process"/>
    <property type="evidence" value="ECO:0007669"/>
    <property type="project" value="TreeGrafter"/>
</dbReference>
<dbReference type="Proteomes" id="UP000756132">
    <property type="component" value="Chromosome 2"/>
</dbReference>
<feature type="compositionally biased region" description="Polar residues" evidence="11">
    <location>
        <begin position="717"/>
        <end position="729"/>
    </location>
</feature>
<dbReference type="KEGG" id="ffu:CLAFUR5_03790"/>
<feature type="compositionally biased region" description="Polar residues" evidence="11">
    <location>
        <begin position="765"/>
        <end position="786"/>
    </location>
</feature>
<dbReference type="GeneID" id="71983668"/>
<evidence type="ECO:0000256" key="4">
    <source>
        <dbReference type="ARBA" id="ARBA00022692"/>
    </source>
</evidence>
<keyword evidence="6 10" id="KW-1133">Transmembrane helix</keyword>
<keyword evidence="2 10" id="KW-0444">Lipid biosynthesis</keyword>
<organism evidence="12 13">
    <name type="scientific">Passalora fulva</name>
    <name type="common">Tomato leaf mold</name>
    <name type="synonym">Cladosporium fulvum</name>
    <dbReference type="NCBI Taxonomy" id="5499"/>
    <lineage>
        <taxon>Eukaryota</taxon>
        <taxon>Fungi</taxon>
        <taxon>Dikarya</taxon>
        <taxon>Ascomycota</taxon>
        <taxon>Pezizomycotina</taxon>
        <taxon>Dothideomycetes</taxon>
        <taxon>Dothideomycetidae</taxon>
        <taxon>Mycosphaerellales</taxon>
        <taxon>Mycosphaerellaceae</taxon>
        <taxon>Fulvia</taxon>
    </lineage>
</organism>
<evidence type="ECO:0000256" key="3">
    <source>
        <dbReference type="ARBA" id="ARBA00022679"/>
    </source>
</evidence>
<dbReference type="GO" id="GO:0034626">
    <property type="term" value="P:fatty acid elongation, polyunsaturated fatty acid"/>
    <property type="evidence" value="ECO:0007669"/>
    <property type="project" value="TreeGrafter"/>
</dbReference>
<comment type="catalytic activity">
    <reaction evidence="10">
        <text>an acyl-CoA + malonyl-CoA + H(+) = a 3-oxoacyl-CoA + CO2 + CoA</text>
        <dbReference type="Rhea" id="RHEA:50252"/>
        <dbReference type="ChEBI" id="CHEBI:15378"/>
        <dbReference type="ChEBI" id="CHEBI:16526"/>
        <dbReference type="ChEBI" id="CHEBI:57287"/>
        <dbReference type="ChEBI" id="CHEBI:57384"/>
        <dbReference type="ChEBI" id="CHEBI:58342"/>
        <dbReference type="ChEBI" id="CHEBI:90726"/>
    </reaction>
    <physiologicalReaction direction="left-to-right" evidence="10">
        <dbReference type="Rhea" id="RHEA:50253"/>
    </physiologicalReaction>
</comment>
<evidence type="ECO:0000256" key="1">
    <source>
        <dbReference type="ARBA" id="ARBA00004141"/>
    </source>
</evidence>
<evidence type="ECO:0000256" key="8">
    <source>
        <dbReference type="ARBA" id="ARBA00023136"/>
    </source>
</evidence>
<dbReference type="PANTHER" id="PTHR11157:SF169">
    <property type="entry name" value="ELONGATION OF FATTY ACIDS PROTEIN"/>
    <property type="match status" value="1"/>
</dbReference>
<accession>A0A9Q8LB43</accession>
<keyword evidence="3 10" id="KW-0808">Transferase</keyword>
<feature type="compositionally biased region" description="Polar residues" evidence="11">
    <location>
        <begin position="682"/>
        <end position="699"/>
    </location>
</feature>
<keyword evidence="7 10" id="KW-0443">Lipid metabolism</keyword>
<evidence type="ECO:0000256" key="2">
    <source>
        <dbReference type="ARBA" id="ARBA00022516"/>
    </source>
</evidence>
<evidence type="ECO:0000256" key="5">
    <source>
        <dbReference type="ARBA" id="ARBA00022832"/>
    </source>
</evidence>
<feature type="transmembrane region" description="Helical" evidence="10">
    <location>
        <begin position="109"/>
        <end position="128"/>
    </location>
</feature>
<dbReference type="GO" id="GO:0042761">
    <property type="term" value="P:very long-chain fatty acid biosynthetic process"/>
    <property type="evidence" value="ECO:0007669"/>
    <property type="project" value="TreeGrafter"/>
</dbReference>
<dbReference type="Pfam" id="PF01151">
    <property type="entry name" value="ELO"/>
    <property type="match status" value="1"/>
</dbReference>
<comment type="similarity">
    <text evidence="10">Belongs to the ELO family.</text>
</comment>